<evidence type="ECO:0000313" key="2">
    <source>
        <dbReference type="EMBL" id="ATA55332.1"/>
    </source>
</evidence>
<sequence length="117" mass="11890">MSLMHALLVALGLSVAGNAALGWAWVGAREKSATTLVERDNARAAASACSDATEDLRDLADKRGAEAKKAQAAARAAATGRQQAANAILSTPPAVPGNACGSAQVRVDGWLRGRAQP</sequence>
<reference evidence="2 3" key="1">
    <citation type="submission" date="2017-09" db="EMBL/GenBank/DDBJ databases">
        <title>The diverse metabolic capabilities of V. boronicumulans make it an excellent choice for continued studies on novel biodegradation.</title>
        <authorList>
            <person name="Sun S."/>
        </authorList>
    </citation>
    <scope>NUCLEOTIDE SEQUENCE [LARGE SCALE GENOMIC DNA]</scope>
    <source>
        <strain evidence="2 3">J1</strain>
    </source>
</reference>
<evidence type="ECO:0000256" key="1">
    <source>
        <dbReference type="SAM" id="SignalP"/>
    </source>
</evidence>
<dbReference type="KEGG" id="vbo:CKY39_20510"/>
<dbReference type="Proteomes" id="UP000217154">
    <property type="component" value="Chromosome"/>
</dbReference>
<gene>
    <name evidence="2" type="ORF">CKY39_20510</name>
</gene>
<evidence type="ECO:0008006" key="4">
    <source>
        <dbReference type="Google" id="ProtNLM"/>
    </source>
</evidence>
<feature type="chain" id="PRO_5012535398" description="DUF2514 domain-containing protein" evidence="1">
    <location>
        <begin position="20"/>
        <end position="117"/>
    </location>
</feature>
<proteinExistence type="predicted"/>
<keyword evidence="1" id="KW-0732">Signal</keyword>
<evidence type="ECO:0000313" key="3">
    <source>
        <dbReference type="Proteomes" id="UP000217154"/>
    </source>
</evidence>
<organism evidence="2 3">
    <name type="scientific">Variovorax boronicumulans</name>
    <dbReference type="NCBI Taxonomy" id="436515"/>
    <lineage>
        <taxon>Bacteria</taxon>
        <taxon>Pseudomonadati</taxon>
        <taxon>Pseudomonadota</taxon>
        <taxon>Betaproteobacteria</taxon>
        <taxon>Burkholderiales</taxon>
        <taxon>Comamonadaceae</taxon>
        <taxon>Variovorax</taxon>
    </lineage>
</organism>
<feature type="signal peptide" evidence="1">
    <location>
        <begin position="1"/>
        <end position="19"/>
    </location>
</feature>
<dbReference type="AlphaFoldDB" id="A0A250DM57"/>
<dbReference type="EMBL" id="CP023284">
    <property type="protein sequence ID" value="ATA55332.1"/>
    <property type="molecule type" value="Genomic_DNA"/>
</dbReference>
<protein>
    <recommendedName>
        <fullName evidence="4">DUF2514 domain-containing protein</fullName>
    </recommendedName>
</protein>
<accession>A0A250DM57</accession>
<name>A0A250DM57_9BURK</name>
<dbReference type="RefSeq" id="WP_095745705.1">
    <property type="nucleotide sequence ID" value="NZ_CP023284.1"/>
</dbReference>